<proteinExistence type="predicted"/>
<evidence type="ECO:0008006" key="2">
    <source>
        <dbReference type="Google" id="ProtNLM"/>
    </source>
</evidence>
<sequence>MKELVGKFIHLLIMPCNRVPLLIEKRNVGRLHFFLRMRLNAHLMMCKWCAAYAEKVERIDNLLTKKYEKDMFFEDTEIQSFKEDVKKKMK</sequence>
<accession>A0AB33JD16</accession>
<evidence type="ECO:0000313" key="1">
    <source>
        <dbReference type="EMBL" id="BFO79675.1"/>
    </source>
</evidence>
<gene>
    <name evidence="1" type="ORF">GTC17260_23100</name>
</gene>
<dbReference type="AlphaFoldDB" id="A0AB33JD16"/>
<organism evidence="1">
    <name type="scientific">Prevotella sp. GTC17260</name>
    <dbReference type="NCBI Taxonomy" id="3236796"/>
    <lineage>
        <taxon>Bacteria</taxon>
        <taxon>Pseudomonadati</taxon>
        <taxon>Bacteroidota</taxon>
        <taxon>Bacteroidia</taxon>
        <taxon>Bacteroidales</taxon>
        <taxon>Prevotellaceae</taxon>
        <taxon>Prevotella</taxon>
    </lineage>
</organism>
<protein>
    <recommendedName>
        <fullName evidence="2">Zf-HC2 domain-containing protein</fullName>
    </recommendedName>
</protein>
<name>A0AB33JD16_9BACT</name>
<reference evidence="1" key="1">
    <citation type="submission" date="2024-07" db="EMBL/GenBank/DDBJ databases">
        <title>Complete genome sequence of Prevotella sp. YM-2024 GTC17260.</title>
        <authorList>
            <person name="Hayashi M."/>
            <person name="Muto Y."/>
            <person name="Tanaka K."/>
            <person name="Niwa H."/>
        </authorList>
    </citation>
    <scope>NUCLEOTIDE SEQUENCE</scope>
    <source>
        <strain evidence="1">GTC17260</strain>
    </source>
</reference>
<dbReference type="EMBL" id="AP035788">
    <property type="protein sequence ID" value="BFO79675.1"/>
    <property type="molecule type" value="Genomic_DNA"/>
</dbReference>